<dbReference type="InterPro" id="IPR050360">
    <property type="entry name" value="MFS_Sugar_Transporters"/>
</dbReference>
<comment type="catalytic activity">
    <reaction evidence="9">
        <text>myo-inositol(out) + H(+)(out) = myo-inositol(in) + H(+)(in)</text>
        <dbReference type="Rhea" id="RHEA:60364"/>
        <dbReference type="ChEBI" id="CHEBI:15378"/>
        <dbReference type="ChEBI" id="CHEBI:17268"/>
    </reaction>
</comment>
<organism evidence="14 15">
    <name type="scientific">Testicularia cyperi</name>
    <dbReference type="NCBI Taxonomy" id="1882483"/>
    <lineage>
        <taxon>Eukaryota</taxon>
        <taxon>Fungi</taxon>
        <taxon>Dikarya</taxon>
        <taxon>Basidiomycota</taxon>
        <taxon>Ustilaginomycotina</taxon>
        <taxon>Ustilaginomycetes</taxon>
        <taxon>Ustilaginales</taxon>
        <taxon>Anthracoideaceae</taxon>
        <taxon>Testicularia</taxon>
    </lineage>
</organism>
<feature type="domain" description="Major facilitator superfamily (MFS) profile" evidence="13">
    <location>
        <begin position="24"/>
        <end position="479"/>
    </location>
</feature>
<dbReference type="InterPro" id="IPR005828">
    <property type="entry name" value="MFS_sugar_transport-like"/>
</dbReference>
<evidence type="ECO:0000256" key="7">
    <source>
        <dbReference type="ARBA" id="ARBA00023136"/>
    </source>
</evidence>
<keyword evidence="5" id="KW-0672">Quinate metabolism</keyword>
<keyword evidence="4 12" id="KW-0812">Transmembrane</keyword>
<accession>A0A317XZ51</accession>
<evidence type="ECO:0000256" key="4">
    <source>
        <dbReference type="ARBA" id="ARBA00022692"/>
    </source>
</evidence>
<comment type="similarity">
    <text evidence="2 10">Belongs to the major facilitator superfamily. Sugar transporter (TC 2.A.1.1) family.</text>
</comment>
<feature type="transmembrane region" description="Helical" evidence="12">
    <location>
        <begin position="21"/>
        <end position="42"/>
    </location>
</feature>
<dbReference type="InParanoid" id="A0A317XZ51"/>
<feature type="transmembrane region" description="Helical" evidence="12">
    <location>
        <begin position="318"/>
        <end position="337"/>
    </location>
</feature>
<feature type="transmembrane region" description="Helical" evidence="12">
    <location>
        <begin position="120"/>
        <end position="143"/>
    </location>
</feature>
<dbReference type="Proteomes" id="UP000246740">
    <property type="component" value="Unassembled WGS sequence"/>
</dbReference>
<dbReference type="AlphaFoldDB" id="A0A317XZ51"/>
<keyword evidence="3 10" id="KW-0813">Transport</keyword>
<keyword evidence="7 12" id="KW-0472">Membrane</keyword>
<name>A0A317XZ51_9BASI</name>
<feature type="transmembrane region" description="Helical" evidence="12">
    <location>
        <begin position="189"/>
        <end position="209"/>
    </location>
</feature>
<keyword evidence="6 12" id="KW-1133">Transmembrane helix</keyword>
<feature type="transmembrane region" description="Helical" evidence="12">
    <location>
        <begin position="93"/>
        <end position="114"/>
    </location>
</feature>
<feature type="transmembrane region" description="Helical" evidence="12">
    <location>
        <begin position="349"/>
        <end position="371"/>
    </location>
</feature>
<dbReference type="PROSITE" id="PS50850">
    <property type="entry name" value="MFS"/>
    <property type="match status" value="1"/>
</dbReference>
<dbReference type="PROSITE" id="PS00217">
    <property type="entry name" value="SUGAR_TRANSPORT_2"/>
    <property type="match status" value="1"/>
</dbReference>
<dbReference type="FunFam" id="1.20.1250.20:FF:000026">
    <property type="entry name" value="MFS quinate transporter QutD"/>
    <property type="match status" value="1"/>
</dbReference>
<dbReference type="PANTHER" id="PTHR48022:SF34">
    <property type="entry name" value="MAJOR FACILITATOR SUPERFAMILY (MFS) PROFILE DOMAIN-CONTAINING PROTEIN-RELATED"/>
    <property type="match status" value="1"/>
</dbReference>
<evidence type="ECO:0000256" key="1">
    <source>
        <dbReference type="ARBA" id="ARBA00004141"/>
    </source>
</evidence>
<dbReference type="PRINTS" id="PR00171">
    <property type="entry name" value="SUGRTRNSPORT"/>
</dbReference>
<protein>
    <recommendedName>
        <fullName evidence="8">Quinate transporter</fullName>
    </recommendedName>
</protein>
<evidence type="ECO:0000313" key="14">
    <source>
        <dbReference type="EMBL" id="PWZ03567.1"/>
    </source>
</evidence>
<proteinExistence type="inferred from homology"/>
<evidence type="ECO:0000256" key="11">
    <source>
        <dbReference type="SAM" id="MobiDB-lite"/>
    </source>
</evidence>
<comment type="subcellular location">
    <subcellularLocation>
        <location evidence="1">Membrane</location>
        <topology evidence="1">Multi-pass membrane protein</topology>
    </subcellularLocation>
</comment>
<keyword evidence="15" id="KW-1185">Reference proteome</keyword>
<dbReference type="Gene3D" id="1.20.1250.20">
    <property type="entry name" value="MFS general substrate transporter like domains"/>
    <property type="match status" value="1"/>
</dbReference>
<reference evidence="14 15" key="1">
    <citation type="journal article" date="2018" name="Mol. Biol. Evol.">
        <title>Broad Genomic Sampling Reveals a Smut Pathogenic Ancestry of the Fungal Clade Ustilaginomycotina.</title>
        <authorList>
            <person name="Kijpornyongpan T."/>
            <person name="Mondo S.J."/>
            <person name="Barry K."/>
            <person name="Sandor L."/>
            <person name="Lee J."/>
            <person name="Lipzen A."/>
            <person name="Pangilinan J."/>
            <person name="LaButti K."/>
            <person name="Hainaut M."/>
            <person name="Henrissat B."/>
            <person name="Grigoriev I.V."/>
            <person name="Spatafora J.W."/>
            <person name="Aime M.C."/>
        </authorList>
    </citation>
    <scope>NUCLEOTIDE SEQUENCE [LARGE SCALE GENOMIC DNA]</scope>
    <source>
        <strain evidence="14 15">MCA 3645</strain>
    </source>
</reference>
<dbReference type="STRING" id="1882483.A0A317XZ51"/>
<feature type="transmembrane region" description="Helical" evidence="12">
    <location>
        <begin position="155"/>
        <end position="177"/>
    </location>
</feature>
<dbReference type="InterPro" id="IPR005829">
    <property type="entry name" value="Sugar_transporter_CS"/>
</dbReference>
<evidence type="ECO:0000256" key="3">
    <source>
        <dbReference type="ARBA" id="ARBA00022448"/>
    </source>
</evidence>
<evidence type="ECO:0000256" key="8">
    <source>
        <dbReference type="ARBA" id="ARBA00043213"/>
    </source>
</evidence>
<sequence>MGFMSRVEDRPTPSAVYNWRVWLLAAIASFASCMIGYDSAFIGGTLALPSFITSFGKLSSSTSGNLVSTYQAGAFFGAFGAHPIGHFLGRKKGLFICSTVFTIGAVIMTIASPSTGLTPIFVGRAIAGLAIGAASNLTPIYIAEISPAPMRGQAVGIYEIGWQIGGIVGFFINYGVIETLRPSVMQWRIPFAVQLIPGGLFMIGCFFLVESPRWLLMRGRVEEARTKLSYIRHLPTDEPYFVEEFNQMHTSIQAFNDAAGGDSYWAPFRTTFSQRKIVLRLLFGSSLFAWQNATGINAINYYSPTVFKSLGITGTSTGLLTTGIFGIIKTIGSFVYIGFLVETAGRRKLLMIGSAGGAVAMYYIAAYIAIAKPSQRKVVAGSGLGGSGISALVFFYIWTAFYGPTWNPTPWVINSEIFPNESRPIAQAFAAASNWLYNFAISQGTPHMFAKMGYGVYLFFATLMVLSIVYVFFLLPETKGIPIEEMDTLFAKRPVWRAHAETIEELRLKAGERMAENEYNGHVDMLSKRTGVHSDNSSSNDKEDSTKIETA</sequence>
<evidence type="ECO:0000256" key="12">
    <source>
        <dbReference type="SAM" id="Phobius"/>
    </source>
</evidence>
<feature type="transmembrane region" description="Helical" evidence="12">
    <location>
        <begin position="62"/>
        <end position="81"/>
    </location>
</feature>
<evidence type="ECO:0000256" key="10">
    <source>
        <dbReference type="RuleBase" id="RU003346"/>
    </source>
</evidence>
<feature type="transmembrane region" description="Helical" evidence="12">
    <location>
        <begin position="454"/>
        <end position="475"/>
    </location>
</feature>
<evidence type="ECO:0000256" key="9">
    <source>
        <dbReference type="ARBA" id="ARBA00049119"/>
    </source>
</evidence>
<dbReference type="EMBL" id="KZ819188">
    <property type="protein sequence ID" value="PWZ03567.1"/>
    <property type="molecule type" value="Genomic_DNA"/>
</dbReference>
<gene>
    <name evidence="14" type="ORF">BCV70DRAFT_197777</name>
</gene>
<evidence type="ECO:0000256" key="2">
    <source>
        <dbReference type="ARBA" id="ARBA00010992"/>
    </source>
</evidence>
<dbReference type="SUPFAM" id="SSF103473">
    <property type="entry name" value="MFS general substrate transporter"/>
    <property type="match status" value="1"/>
</dbReference>
<dbReference type="OrthoDB" id="508119at2759"/>
<dbReference type="PROSITE" id="PS51257">
    <property type="entry name" value="PROKAR_LIPOPROTEIN"/>
    <property type="match status" value="1"/>
</dbReference>
<dbReference type="GO" id="GO:0016020">
    <property type="term" value="C:membrane"/>
    <property type="evidence" value="ECO:0007669"/>
    <property type="project" value="UniProtKB-SubCell"/>
</dbReference>
<dbReference type="InterPro" id="IPR036259">
    <property type="entry name" value="MFS_trans_sf"/>
</dbReference>
<feature type="compositionally biased region" description="Basic and acidic residues" evidence="11">
    <location>
        <begin position="540"/>
        <end position="551"/>
    </location>
</feature>
<dbReference type="GO" id="GO:0005351">
    <property type="term" value="F:carbohydrate:proton symporter activity"/>
    <property type="evidence" value="ECO:0007669"/>
    <property type="project" value="TreeGrafter"/>
</dbReference>
<evidence type="ECO:0000259" key="13">
    <source>
        <dbReference type="PROSITE" id="PS50850"/>
    </source>
</evidence>
<evidence type="ECO:0000256" key="6">
    <source>
        <dbReference type="ARBA" id="ARBA00022989"/>
    </source>
</evidence>
<dbReference type="Pfam" id="PF00083">
    <property type="entry name" value="Sugar_tr"/>
    <property type="match status" value="1"/>
</dbReference>
<feature type="region of interest" description="Disordered" evidence="11">
    <location>
        <begin position="526"/>
        <end position="551"/>
    </location>
</feature>
<evidence type="ECO:0000313" key="15">
    <source>
        <dbReference type="Proteomes" id="UP000246740"/>
    </source>
</evidence>
<evidence type="ECO:0000256" key="5">
    <source>
        <dbReference type="ARBA" id="ARBA00022911"/>
    </source>
</evidence>
<dbReference type="InterPro" id="IPR020846">
    <property type="entry name" value="MFS_dom"/>
</dbReference>
<dbReference type="NCBIfam" id="TIGR00879">
    <property type="entry name" value="SP"/>
    <property type="match status" value="1"/>
</dbReference>
<dbReference type="InterPro" id="IPR003663">
    <property type="entry name" value="Sugar/inositol_transpt"/>
</dbReference>
<dbReference type="PANTHER" id="PTHR48022">
    <property type="entry name" value="PLASTIDIC GLUCOSE TRANSPORTER 4"/>
    <property type="match status" value="1"/>
</dbReference>
<feature type="transmembrane region" description="Helical" evidence="12">
    <location>
        <begin position="378"/>
        <end position="398"/>
    </location>
</feature>